<dbReference type="InterPro" id="IPR001965">
    <property type="entry name" value="Znf_PHD"/>
</dbReference>
<reference evidence="8" key="2">
    <citation type="submission" date="2014-06" db="EMBL/GenBank/DDBJ databases">
        <title>The complete genome of Blastobotrys (Arxula) adeninivorans LS3 - a yeast of biotechnological interest.</title>
        <authorList>
            <person name="Kunze G."/>
            <person name="Gaillardin C."/>
            <person name="Czernicka M."/>
            <person name="Durrens P."/>
            <person name="Martin T."/>
            <person name="Boer E."/>
            <person name="Gabaldon T."/>
            <person name="Cruz J."/>
            <person name="Talla E."/>
            <person name="Marck C."/>
            <person name="Goffeau A."/>
            <person name="Barbe V."/>
            <person name="Baret P."/>
            <person name="Baronian K."/>
            <person name="Beier S."/>
            <person name="Bleykasten C."/>
            <person name="Bode R."/>
            <person name="Casaregola S."/>
            <person name="Despons L."/>
            <person name="Fairhead C."/>
            <person name="Giersberg M."/>
            <person name="Gierski P."/>
            <person name="Hahnel U."/>
            <person name="Hartmann A."/>
            <person name="Jankowska D."/>
            <person name="Jubin C."/>
            <person name="Jung P."/>
            <person name="Lafontaine I."/>
            <person name="Leh-Louis V."/>
            <person name="Lemaire M."/>
            <person name="Marcet-Houben M."/>
            <person name="Mascher M."/>
            <person name="Morel G."/>
            <person name="Richard G.-F."/>
            <person name="Riechen J."/>
            <person name="Sacerdot C."/>
            <person name="Sarkar A."/>
            <person name="Savel G."/>
            <person name="Schacherer J."/>
            <person name="Sherman D."/>
            <person name="Straub M.-L."/>
            <person name="Stein N."/>
            <person name="Thierry A."/>
            <person name="Trautwein-Schult A."/>
            <person name="Westhof E."/>
            <person name="Worch S."/>
            <person name="Dujon B."/>
            <person name="Souciet J.-L."/>
            <person name="Wincker P."/>
            <person name="Scholz U."/>
            <person name="Neuveglise N."/>
        </authorList>
    </citation>
    <scope>NUCLEOTIDE SEQUENCE</scope>
    <source>
        <strain evidence="8">LS3</strain>
    </source>
</reference>
<name>A0A060TBN5_BLAAD</name>
<evidence type="ECO:0000256" key="1">
    <source>
        <dbReference type="ARBA" id="ARBA00022723"/>
    </source>
</evidence>
<dbReference type="PROSITE" id="PS50089">
    <property type="entry name" value="ZF_RING_2"/>
    <property type="match status" value="1"/>
</dbReference>
<dbReference type="Pfam" id="PF00628">
    <property type="entry name" value="PHD"/>
    <property type="match status" value="1"/>
</dbReference>
<evidence type="ECO:0000256" key="2">
    <source>
        <dbReference type="ARBA" id="ARBA00022771"/>
    </source>
</evidence>
<dbReference type="InterPro" id="IPR013083">
    <property type="entry name" value="Znf_RING/FYVE/PHD"/>
</dbReference>
<dbReference type="InterPro" id="IPR011011">
    <property type="entry name" value="Znf_FYVE_PHD"/>
</dbReference>
<dbReference type="PANTHER" id="PTHR12618:SF20">
    <property type="entry name" value="PHD AND RING FINGER DOMAIN-CONTAINING PROTEIN 1"/>
    <property type="match status" value="1"/>
</dbReference>
<feature type="compositionally biased region" description="Basic and acidic residues" evidence="5">
    <location>
        <begin position="272"/>
        <end position="285"/>
    </location>
</feature>
<evidence type="ECO:0000256" key="5">
    <source>
        <dbReference type="SAM" id="MobiDB-lite"/>
    </source>
</evidence>
<dbReference type="SMART" id="SM00249">
    <property type="entry name" value="PHD"/>
    <property type="match status" value="1"/>
</dbReference>
<feature type="domain" description="RING-type" evidence="7">
    <location>
        <begin position="10"/>
        <end position="78"/>
    </location>
</feature>
<protein>
    <submittedName>
        <fullName evidence="8">ARAD1D36498p</fullName>
    </submittedName>
</protein>
<dbReference type="PANTHER" id="PTHR12618">
    <property type="entry name" value="PHD AND RING FINGER DOMAIN-CONTAINING PROTEIN 1"/>
    <property type="match status" value="1"/>
</dbReference>
<dbReference type="SUPFAM" id="SSF57850">
    <property type="entry name" value="RING/U-box"/>
    <property type="match status" value="1"/>
</dbReference>
<sequence>MTPKPPVASCPICLDLLTSAVGDSQSTGGGHGAQGCHGLHGCRPGAGLVALLPSCGHKYHQACITTWAERTNSCPSCRTKFNCVELIDDNGQFCRSIDFEDRSAPKDDGNIDPGDYYDDEDQYLDGDGDFVYENCVVCSSGERAQELLVCDGCERSFHITCLGLALVPFSDWYCPTCEIEIGDAYCETTGYGPLIDAVSQQPSRRPRRRRTRAARSTWTRSTRSTGRSTASSASRSTRTTRSAMSAISALANPSANTPTISISYPAASSPSHEQDHDNRPAMSSEERQAWDMLEQAQQLDQDDGPSNFGVESSNSNIDHADPSGSLTKLKRPSRRRNAPTPAVSKGVCDPPSTTLIGSLLHDIRAAPSITPLDTPLVSTSSSPSGQPQSPGSPQSSEPSSPNSPVNGTPMKLSPDPTQARGRHAVHKLRELRERRNGVQLSLEGKERVQRLVRDALRPEYRAGRIDKDQYTRINQKVSRTLYQLVSKGNDGEDVSGIQHLVTDHVRTELNSLHGLMRHD</sequence>
<feature type="compositionally biased region" description="Basic residues" evidence="5">
    <location>
        <begin position="328"/>
        <end position="337"/>
    </location>
</feature>
<dbReference type="InterPro" id="IPR019786">
    <property type="entry name" value="Zinc_finger_PHD-type_CS"/>
</dbReference>
<keyword evidence="2 4" id="KW-0863">Zinc-finger</keyword>
<gene>
    <name evidence="8" type="ORF">GNLVRS02_ARAD1D36498g</name>
</gene>
<evidence type="ECO:0000259" key="7">
    <source>
        <dbReference type="PROSITE" id="PS50089"/>
    </source>
</evidence>
<feature type="compositionally biased region" description="Basic residues" evidence="5">
    <location>
        <begin position="204"/>
        <end position="213"/>
    </location>
</feature>
<feature type="compositionally biased region" description="Low complexity" evidence="5">
    <location>
        <begin position="214"/>
        <end position="249"/>
    </location>
</feature>
<dbReference type="AlphaFoldDB" id="A0A060TBN5"/>
<dbReference type="InterPro" id="IPR019787">
    <property type="entry name" value="Znf_PHD-finger"/>
</dbReference>
<dbReference type="EMBL" id="HG937694">
    <property type="protein sequence ID" value="CDP38520.1"/>
    <property type="molecule type" value="Genomic_DNA"/>
</dbReference>
<dbReference type="PROSITE" id="PS01359">
    <property type="entry name" value="ZF_PHD_1"/>
    <property type="match status" value="1"/>
</dbReference>
<dbReference type="SMART" id="SM00184">
    <property type="entry name" value="RING"/>
    <property type="match status" value="2"/>
</dbReference>
<evidence type="ECO:0000259" key="6">
    <source>
        <dbReference type="PROSITE" id="PS50016"/>
    </source>
</evidence>
<feature type="domain" description="PHD-type" evidence="6">
    <location>
        <begin position="132"/>
        <end position="180"/>
    </location>
</feature>
<dbReference type="PROSITE" id="PS50016">
    <property type="entry name" value="ZF_PHD_2"/>
    <property type="match status" value="1"/>
</dbReference>
<dbReference type="InterPro" id="IPR001841">
    <property type="entry name" value="Znf_RING"/>
</dbReference>
<feature type="region of interest" description="Disordered" evidence="5">
    <location>
        <begin position="370"/>
        <end position="423"/>
    </location>
</feature>
<dbReference type="Pfam" id="PF13639">
    <property type="entry name" value="zf-RING_2"/>
    <property type="match status" value="1"/>
</dbReference>
<dbReference type="Gene3D" id="3.30.40.10">
    <property type="entry name" value="Zinc/RING finger domain, C3HC4 (zinc finger)"/>
    <property type="match status" value="2"/>
</dbReference>
<evidence type="ECO:0000256" key="4">
    <source>
        <dbReference type="PROSITE-ProRule" id="PRU00175"/>
    </source>
</evidence>
<feature type="compositionally biased region" description="Low complexity" evidence="5">
    <location>
        <begin position="378"/>
        <end position="404"/>
    </location>
</feature>
<dbReference type="SUPFAM" id="SSF57903">
    <property type="entry name" value="FYVE/PHD zinc finger"/>
    <property type="match status" value="1"/>
</dbReference>
<reference evidence="8" key="1">
    <citation type="submission" date="2014-02" db="EMBL/GenBank/DDBJ databases">
        <authorList>
            <person name="Genoscope - CEA"/>
        </authorList>
    </citation>
    <scope>NUCLEOTIDE SEQUENCE</scope>
    <source>
        <strain evidence="8">LS3</strain>
    </source>
</reference>
<evidence type="ECO:0000313" key="8">
    <source>
        <dbReference type="EMBL" id="CDP38520.1"/>
    </source>
</evidence>
<evidence type="ECO:0000256" key="3">
    <source>
        <dbReference type="ARBA" id="ARBA00022833"/>
    </source>
</evidence>
<feature type="region of interest" description="Disordered" evidence="5">
    <location>
        <begin position="196"/>
        <end position="285"/>
    </location>
</feature>
<accession>A0A060TBN5</accession>
<dbReference type="GO" id="GO:0008270">
    <property type="term" value="F:zinc ion binding"/>
    <property type="evidence" value="ECO:0007669"/>
    <property type="project" value="UniProtKB-KW"/>
</dbReference>
<keyword evidence="3" id="KW-0862">Zinc</keyword>
<feature type="compositionally biased region" description="Low complexity" evidence="5">
    <location>
        <begin position="260"/>
        <end position="271"/>
    </location>
</feature>
<proteinExistence type="predicted"/>
<keyword evidence="1" id="KW-0479">Metal-binding</keyword>
<feature type="region of interest" description="Disordered" evidence="5">
    <location>
        <begin position="299"/>
        <end position="351"/>
    </location>
</feature>
<dbReference type="InterPro" id="IPR047157">
    <property type="entry name" value="PHRF1/Atg35"/>
</dbReference>
<organism evidence="8">
    <name type="scientific">Blastobotrys adeninivorans</name>
    <name type="common">Yeast</name>
    <name type="synonym">Arxula adeninivorans</name>
    <dbReference type="NCBI Taxonomy" id="409370"/>
    <lineage>
        <taxon>Eukaryota</taxon>
        <taxon>Fungi</taxon>
        <taxon>Dikarya</taxon>
        <taxon>Ascomycota</taxon>
        <taxon>Saccharomycotina</taxon>
        <taxon>Dipodascomycetes</taxon>
        <taxon>Dipodascales</taxon>
        <taxon>Trichomonascaceae</taxon>
        <taxon>Blastobotrys</taxon>
    </lineage>
</organism>